<feature type="domain" description="Mur ligase N-terminal catalytic" evidence="15">
    <location>
        <begin position="14"/>
        <end position="111"/>
    </location>
</feature>
<dbReference type="InterPro" id="IPR005758">
    <property type="entry name" value="UDP-N-AcMur_Ala_ligase_MurC"/>
</dbReference>
<evidence type="ECO:0000256" key="11">
    <source>
        <dbReference type="ARBA" id="ARBA00023306"/>
    </source>
</evidence>
<keyword evidence="8 14" id="KW-0067">ATP-binding</keyword>
<keyword evidence="6 14" id="KW-0132">Cell division</keyword>
<accession>A0A7V2WV14</accession>
<dbReference type="GO" id="GO:0051301">
    <property type="term" value="P:cell division"/>
    <property type="evidence" value="ECO:0007669"/>
    <property type="project" value="UniProtKB-KW"/>
</dbReference>
<dbReference type="AlphaFoldDB" id="A0A7V2WV14"/>
<keyword evidence="11 14" id="KW-0131">Cell cycle</keyword>
<dbReference type="InterPro" id="IPR004101">
    <property type="entry name" value="Mur_ligase_C"/>
</dbReference>
<keyword evidence="5 14" id="KW-0436">Ligase</keyword>
<dbReference type="Pfam" id="PF01225">
    <property type="entry name" value="Mur_ligase"/>
    <property type="match status" value="1"/>
</dbReference>
<evidence type="ECO:0000259" key="15">
    <source>
        <dbReference type="Pfam" id="PF01225"/>
    </source>
</evidence>
<dbReference type="Gene3D" id="3.40.1190.10">
    <property type="entry name" value="Mur-like, catalytic domain"/>
    <property type="match status" value="1"/>
</dbReference>
<dbReference type="SUPFAM" id="SSF53623">
    <property type="entry name" value="MurD-like peptide ligases, catalytic domain"/>
    <property type="match status" value="1"/>
</dbReference>
<evidence type="ECO:0000256" key="1">
    <source>
        <dbReference type="ARBA" id="ARBA00004496"/>
    </source>
</evidence>
<dbReference type="Pfam" id="PF02875">
    <property type="entry name" value="Mur_ligase_C"/>
    <property type="match status" value="1"/>
</dbReference>
<dbReference type="HAMAP" id="MF_00046">
    <property type="entry name" value="MurC"/>
    <property type="match status" value="1"/>
</dbReference>
<dbReference type="SUPFAM" id="SSF53244">
    <property type="entry name" value="MurD-like peptide ligases, peptide-binding domain"/>
    <property type="match status" value="1"/>
</dbReference>
<keyword evidence="4 14" id="KW-0963">Cytoplasm</keyword>
<dbReference type="SUPFAM" id="SSF51984">
    <property type="entry name" value="MurCD N-terminal domain"/>
    <property type="match status" value="1"/>
</dbReference>
<dbReference type="NCBIfam" id="TIGR01082">
    <property type="entry name" value="murC"/>
    <property type="match status" value="1"/>
</dbReference>
<dbReference type="PANTHER" id="PTHR43445">
    <property type="entry name" value="UDP-N-ACETYLMURAMATE--L-ALANINE LIGASE-RELATED"/>
    <property type="match status" value="1"/>
</dbReference>
<evidence type="ECO:0000256" key="2">
    <source>
        <dbReference type="ARBA" id="ARBA00004752"/>
    </source>
</evidence>
<gene>
    <name evidence="14" type="primary">murC</name>
    <name evidence="18" type="ORF">ENJ51_06130</name>
</gene>
<keyword evidence="9 14" id="KW-0133">Cell shape</keyword>
<feature type="domain" description="Mur ligase C-terminal" evidence="16">
    <location>
        <begin position="319"/>
        <end position="454"/>
    </location>
</feature>
<dbReference type="EC" id="6.3.2.8" evidence="3 14"/>
<evidence type="ECO:0000256" key="5">
    <source>
        <dbReference type="ARBA" id="ARBA00022598"/>
    </source>
</evidence>
<keyword evidence="12 14" id="KW-0961">Cell wall biogenesis/degradation</keyword>
<evidence type="ECO:0000256" key="9">
    <source>
        <dbReference type="ARBA" id="ARBA00022960"/>
    </source>
</evidence>
<feature type="binding site" evidence="14">
    <location>
        <begin position="119"/>
        <end position="125"/>
    </location>
    <ligand>
        <name>ATP</name>
        <dbReference type="ChEBI" id="CHEBI:30616"/>
    </ligand>
</feature>
<evidence type="ECO:0000256" key="7">
    <source>
        <dbReference type="ARBA" id="ARBA00022741"/>
    </source>
</evidence>
<organism evidence="18">
    <name type="scientific">Leucothrix mucor</name>
    <dbReference type="NCBI Taxonomy" id="45248"/>
    <lineage>
        <taxon>Bacteria</taxon>
        <taxon>Pseudomonadati</taxon>
        <taxon>Pseudomonadota</taxon>
        <taxon>Gammaproteobacteria</taxon>
        <taxon>Thiotrichales</taxon>
        <taxon>Thiotrichaceae</taxon>
        <taxon>Leucothrix</taxon>
    </lineage>
</organism>
<dbReference type="GO" id="GO:0009252">
    <property type="term" value="P:peptidoglycan biosynthetic process"/>
    <property type="evidence" value="ECO:0007669"/>
    <property type="project" value="UniProtKB-UniRule"/>
</dbReference>
<evidence type="ECO:0000256" key="12">
    <source>
        <dbReference type="ARBA" id="ARBA00023316"/>
    </source>
</evidence>
<evidence type="ECO:0000256" key="6">
    <source>
        <dbReference type="ARBA" id="ARBA00022618"/>
    </source>
</evidence>
<dbReference type="InterPro" id="IPR000713">
    <property type="entry name" value="Mur_ligase_N"/>
</dbReference>
<evidence type="ECO:0000256" key="13">
    <source>
        <dbReference type="ARBA" id="ARBA00047833"/>
    </source>
</evidence>
<dbReference type="UniPathway" id="UPA00219"/>
<comment type="caution">
    <text evidence="18">The sequence shown here is derived from an EMBL/GenBank/DDBJ whole genome shotgun (WGS) entry which is preliminary data.</text>
</comment>
<name>A0A7V2WV14_LEUMU</name>
<sequence>MRAKTDLARQRIKHVHFVGIGGAGMGGIAEVVANIGFSVSGSDIAESPMTQRLGSIGITVYQGHAAKNIQGANVVVVSSAIDEENPEIKAARENNIPVVPRAEMLAEIMRFSNGIAVAGTHGKTTTTSLVTSVLAEAGLDPTFVIGGKLNSTACNSKLGTGEYLVAEADESDASFLLLKPMISIVTNIDADHLSTYGGDFEKLKSTFVEFLHHLPFYGLAILCIDDEHICDILPKVTRTIVSYGIHYPADVRAMDVRYDGSQSFFSVLREGKKALDITLNMPGEHNVQNALAAIAVASEIGVPDEAIVNGLKKFQGVGRRFEFHGDIQTTKGLITLIDDYGHHPTEMKATMKAVRTAWPERRMVVVFQPHRFTRTRDLFEDFSKVLSEPDVLLLMDVYAASEEPIAGADGRSLARSIRNRGQIDPVFVECEDDIAELLLSQLRDGDVLLTLGAGNVGAISASLPERLSSQRGLL</sequence>
<comment type="similarity">
    <text evidence="14">Belongs to the MurCDEF family.</text>
</comment>
<dbReference type="InterPro" id="IPR036615">
    <property type="entry name" value="Mur_ligase_C_dom_sf"/>
</dbReference>
<evidence type="ECO:0000259" key="17">
    <source>
        <dbReference type="Pfam" id="PF08245"/>
    </source>
</evidence>
<comment type="catalytic activity">
    <reaction evidence="13 14">
        <text>UDP-N-acetyl-alpha-D-muramate + L-alanine + ATP = UDP-N-acetyl-alpha-D-muramoyl-L-alanine + ADP + phosphate + H(+)</text>
        <dbReference type="Rhea" id="RHEA:23372"/>
        <dbReference type="ChEBI" id="CHEBI:15378"/>
        <dbReference type="ChEBI" id="CHEBI:30616"/>
        <dbReference type="ChEBI" id="CHEBI:43474"/>
        <dbReference type="ChEBI" id="CHEBI:57972"/>
        <dbReference type="ChEBI" id="CHEBI:70757"/>
        <dbReference type="ChEBI" id="CHEBI:83898"/>
        <dbReference type="ChEBI" id="CHEBI:456216"/>
        <dbReference type="EC" id="6.3.2.8"/>
    </reaction>
</comment>
<dbReference type="FunFam" id="3.40.1190.10:FF:000001">
    <property type="entry name" value="UDP-N-acetylmuramate--L-alanine ligase"/>
    <property type="match status" value="1"/>
</dbReference>
<dbReference type="GO" id="GO:0005524">
    <property type="term" value="F:ATP binding"/>
    <property type="evidence" value="ECO:0007669"/>
    <property type="project" value="UniProtKB-UniRule"/>
</dbReference>
<dbReference type="InterPro" id="IPR050061">
    <property type="entry name" value="MurCDEF_pg_biosynth"/>
</dbReference>
<feature type="domain" description="Mur ligase central" evidence="17">
    <location>
        <begin position="117"/>
        <end position="297"/>
    </location>
</feature>
<protein>
    <recommendedName>
        <fullName evidence="3 14">UDP-N-acetylmuramate--L-alanine ligase</fullName>
        <ecNumber evidence="3 14">6.3.2.8</ecNumber>
    </recommendedName>
    <alternativeName>
        <fullName evidence="14">UDP-N-acetylmuramoyl-L-alanine synthetase</fullName>
    </alternativeName>
</protein>
<evidence type="ECO:0000256" key="4">
    <source>
        <dbReference type="ARBA" id="ARBA00022490"/>
    </source>
</evidence>
<evidence type="ECO:0000259" key="16">
    <source>
        <dbReference type="Pfam" id="PF02875"/>
    </source>
</evidence>
<dbReference type="PANTHER" id="PTHR43445:SF3">
    <property type="entry name" value="UDP-N-ACETYLMURAMATE--L-ALANINE LIGASE"/>
    <property type="match status" value="1"/>
</dbReference>
<dbReference type="GO" id="GO:0005737">
    <property type="term" value="C:cytoplasm"/>
    <property type="evidence" value="ECO:0007669"/>
    <property type="project" value="UniProtKB-SubCell"/>
</dbReference>
<dbReference type="Proteomes" id="UP000885750">
    <property type="component" value="Unassembled WGS sequence"/>
</dbReference>
<comment type="function">
    <text evidence="14">Cell wall formation.</text>
</comment>
<evidence type="ECO:0000256" key="8">
    <source>
        <dbReference type="ARBA" id="ARBA00022840"/>
    </source>
</evidence>
<evidence type="ECO:0000256" key="10">
    <source>
        <dbReference type="ARBA" id="ARBA00022984"/>
    </source>
</evidence>
<comment type="subcellular location">
    <subcellularLocation>
        <location evidence="1 14">Cytoplasm</location>
    </subcellularLocation>
</comment>
<dbReference type="Gene3D" id="3.40.50.720">
    <property type="entry name" value="NAD(P)-binding Rossmann-like Domain"/>
    <property type="match status" value="1"/>
</dbReference>
<keyword evidence="10 14" id="KW-0573">Peptidoglycan synthesis</keyword>
<dbReference type="GO" id="GO:0008763">
    <property type="term" value="F:UDP-N-acetylmuramate-L-alanine ligase activity"/>
    <property type="evidence" value="ECO:0007669"/>
    <property type="project" value="UniProtKB-UniRule"/>
</dbReference>
<dbReference type="Pfam" id="PF08245">
    <property type="entry name" value="Mur_ligase_M"/>
    <property type="match status" value="1"/>
</dbReference>
<dbReference type="GO" id="GO:0071555">
    <property type="term" value="P:cell wall organization"/>
    <property type="evidence" value="ECO:0007669"/>
    <property type="project" value="UniProtKB-KW"/>
</dbReference>
<dbReference type="EMBL" id="DRMS01000231">
    <property type="protein sequence ID" value="HFC92375.1"/>
    <property type="molecule type" value="Genomic_DNA"/>
</dbReference>
<evidence type="ECO:0000256" key="3">
    <source>
        <dbReference type="ARBA" id="ARBA00012211"/>
    </source>
</evidence>
<evidence type="ECO:0000256" key="14">
    <source>
        <dbReference type="HAMAP-Rule" id="MF_00046"/>
    </source>
</evidence>
<dbReference type="Gene3D" id="3.90.190.20">
    <property type="entry name" value="Mur ligase, C-terminal domain"/>
    <property type="match status" value="1"/>
</dbReference>
<comment type="pathway">
    <text evidence="2 14">Cell wall biogenesis; peptidoglycan biosynthesis.</text>
</comment>
<dbReference type="InterPro" id="IPR036565">
    <property type="entry name" value="Mur-like_cat_sf"/>
</dbReference>
<dbReference type="GO" id="GO:0008360">
    <property type="term" value="P:regulation of cell shape"/>
    <property type="evidence" value="ECO:0007669"/>
    <property type="project" value="UniProtKB-KW"/>
</dbReference>
<reference evidence="18" key="1">
    <citation type="journal article" date="2020" name="mSystems">
        <title>Genome- and Community-Level Interaction Insights into Carbon Utilization and Element Cycling Functions of Hydrothermarchaeota in Hydrothermal Sediment.</title>
        <authorList>
            <person name="Zhou Z."/>
            <person name="Liu Y."/>
            <person name="Xu W."/>
            <person name="Pan J."/>
            <person name="Luo Z.H."/>
            <person name="Li M."/>
        </authorList>
    </citation>
    <scope>NUCLEOTIDE SEQUENCE [LARGE SCALE GENOMIC DNA]</scope>
    <source>
        <strain evidence="18">HyVt-493</strain>
    </source>
</reference>
<proteinExistence type="inferred from homology"/>
<keyword evidence="7 14" id="KW-0547">Nucleotide-binding</keyword>
<dbReference type="InterPro" id="IPR013221">
    <property type="entry name" value="Mur_ligase_cen"/>
</dbReference>
<evidence type="ECO:0000313" key="18">
    <source>
        <dbReference type="EMBL" id="HFC92375.1"/>
    </source>
</evidence>